<feature type="active site" description="O-(5'-phospho-DNA)-serine intermediate" evidence="5 6">
    <location>
        <position position="19"/>
    </location>
</feature>
<dbReference type="InterPro" id="IPR006119">
    <property type="entry name" value="Resolv_N"/>
</dbReference>
<dbReference type="InterPro" id="IPR038109">
    <property type="entry name" value="DNA_bind_recomb_sf"/>
</dbReference>
<evidence type="ECO:0000256" key="6">
    <source>
        <dbReference type="PROSITE-ProRule" id="PRU10137"/>
    </source>
</evidence>
<dbReference type="GO" id="GO:0003677">
    <property type="term" value="F:DNA binding"/>
    <property type="evidence" value="ECO:0007669"/>
    <property type="project" value="UniProtKB-KW"/>
</dbReference>
<keyword evidence="1" id="KW-0229">DNA integration</keyword>
<evidence type="ECO:0000259" key="8">
    <source>
        <dbReference type="PROSITE" id="PS51737"/>
    </source>
</evidence>
<feature type="domain" description="Recombinase" evidence="8">
    <location>
        <begin position="165"/>
        <end position="270"/>
    </location>
</feature>
<dbReference type="PANTHER" id="PTHR30461">
    <property type="entry name" value="DNA-INVERTASE FROM LAMBDOID PROPHAGE"/>
    <property type="match status" value="1"/>
</dbReference>
<dbReference type="InterPro" id="IPR006118">
    <property type="entry name" value="Recombinase_CS"/>
</dbReference>
<proteinExistence type="predicted"/>
<dbReference type="SMART" id="SM00857">
    <property type="entry name" value="Resolvase"/>
    <property type="match status" value="1"/>
</dbReference>
<keyword evidence="2" id="KW-0230">DNA invertase</keyword>
<feature type="domain" description="Resolvase/invertase-type recombinase catalytic" evidence="7">
    <location>
        <begin position="11"/>
        <end position="158"/>
    </location>
</feature>
<evidence type="ECO:0000256" key="3">
    <source>
        <dbReference type="ARBA" id="ARBA00023125"/>
    </source>
</evidence>
<dbReference type="CDD" id="cd03768">
    <property type="entry name" value="SR_ResInv"/>
    <property type="match status" value="1"/>
</dbReference>
<keyword evidence="4" id="KW-0233">DNA recombination</keyword>
<dbReference type="GO" id="GO:0015074">
    <property type="term" value="P:DNA integration"/>
    <property type="evidence" value="ECO:0007669"/>
    <property type="project" value="UniProtKB-KW"/>
</dbReference>
<dbReference type="InterPro" id="IPR050639">
    <property type="entry name" value="SSR_resolvase"/>
</dbReference>
<reference evidence="9" key="1">
    <citation type="journal article" date="2021" name="Proc. Natl. Acad. Sci. U.S.A.">
        <title>A Catalog of Tens of Thousands of Viruses from Human Metagenomes Reveals Hidden Associations with Chronic Diseases.</title>
        <authorList>
            <person name="Tisza M.J."/>
            <person name="Buck C.B."/>
        </authorList>
    </citation>
    <scope>NUCLEOTIDE SEQUENCE</scope>
    <source>
        <strain evidence="9">CtM7c3</strain>
    </source>
</reference>
<dbReference type="PROSITE" id="PS51737">
    <property type="entry name" value="RECOMBINASE_DNA_BIND"/>
    <property type="match status" value="1"/>
</dbReference>
<dbReference type="EMBL" id="BK014785">
    <property type="protein sequence ID" value="DAD75523.1"/>
    <property type="molecule type" value="Genomic_DNA"/>
</dbReference>
<evidence type="ECO:0000256" key="5">
    <source>
        <dbReference type="PIRSR" id="PIRSR606118-50"/>
    </source>
</evidence>
<evidence type="ECO:0000259" key="7">
    <source>
        <dbReference type="PROSITE" id="PS51736"/>
    </source>
</evidence>
<accession>A0A8S5M0B3</accession>
<evidence type="ECO:0000256" key="1">
    <source>
        <dbReference type="ARBA" id="ARBA00022908"/>
    </source>
</evidence>
<dbReference type="PANTHER" id="PTHR30461:SF23">
    <property type="entry name" value="DNA RECOMBINASE-RELATED"/>
    <property type="match status" value="1"/>
</dbReference>
<dbReference type="Gene3D" id="3.40.50.1390">
    <property type="entry name" value="Resolvase, N-terminal catalytic domain"/>
    <property type="match status" value="1"/>
</dbReference>
<dbReference type="Pfam" id="PF07508">
    <property type="entry name" value="Recombinase"/>
    <property type="match status" value="1"/>
</dbReference>
<sequence length="284" mass="30925">MSSTGKEGGRVAALYIRVSTLDQAREGYSLAAQQAALEAWAAQKGYATQLYADEGISGKDIGHRPAMCQMLADVEAGKIAVVAVWALSRLTRSVADLYATLELLAAHGVALISHTEGFDTSTPTGRAMMGLLGVFAQMEREITAERVRAAMAERAAQGKRTCSYVLGYDLDGADSLVPNPAEAEVVRYIYSKYLEHRSLSAVAELCRLRGYHGKRGREMCAWSVKMILTRPIYAGYNSWHGQLIRGSHEALVSVAEYNRVQRLLSKPATGRKAKCRPGEIGRQA</sequence>
<organism evidence="9">
    <name type="scientific">Siphoviridae sp. ctM7c3</name>
    <dbReference type="NCBI Taxonomy" id="2826257"/>
    <lineage>
        <taxon>Viruses</taxon>
        <taxon>Duplodnaviria</taxon>
        <taxon>Heunggongvirae</taxon>
        <taxon>Uroviricota</taxon>
        <taxon>Caudoviricetes</taxon>
    </lineage>
</organism>
<name>A0A8S5M0B3_9CAUD</name>
<dbReference type="PROSITE" id="PS00397">
    <property type="entry name" value="RECOMBINASES_1"/>
    <property type="match status" value="1"/>
</dbReference>
<dbReference type="PROSITE" id="PS51736">
    <property type="entry name" value="RECOMBINASES_3"/>
    <property type="match status" value="1"/>
</dbReference>
<dbReference type="GO" id="GO:0000150">
    <property type="term" value="F:DNA strand exchange activity"/>
    <property type="evidence" value="ECO:0007669"/>
    <property type="project" value="UniProtKB-KW"/>
</dbReference>
<keyword evidence="3" id="KW-0238">DNA-binding</keyword>
<evidence type="ECO:0000256" key="4">
    <source>
        <dbReference type="ARBA" id="ARBA00023172"/>
    </source>
</evidence>
<dbReference type="SUPFAM" id="SSF53041">
    <property type="entry name" value="Resolvase-like"/>
    <property type="match status" value="1"/>
</dbReference>
<evidence type="ECO:0000256" key="2">
    <source>
        <dbReference type="ARBA" id="ARBA00023100"/>
    </source>
</evidence>
<dbReference type="Pfam" id="PF00239">
    <property type="entry name" value="Resolvase"/>
    <property type="match status" value="1"/>
</dbReference>
<dbReference type="InterPro" id="IPR011109">
    <property type="entry name" value="DNA_bind_recombinase_dom"/>
</dbReference>
<protein>
    <submittedName>
        <fullName evidence="9">Integrase</fullName>
    </submittedName>
</protein>
<dbReference type="Gene3D" id="3.90.1750.20">
    <property type="entry name" value="Putative Large Serine Recombinase, Chain B, Domain 2"/>
    <property type="match status" value="1"/>
</dbReference>
<evidence type="ECO:0000313" key="9">
    <source>
        <dbReference type="EMBL" id="DAD75523.1"/>
    </source>
</evidence>
<dbReference type="InterPro" id="IPR036162">
    <property type="entry name" value="Resolvase-like_N_sf"/>
</dbReference>